<dbReference type="InterPro" id="IPR000523">
    <property type="entry name" value="Mg_chelatse_chII-like_cat_dom"/>
</dbReference>
<dbReference type="InterPro" id="IPR020568">
    <property type="entry name" value="Ribosomal_Su5_D2-typ_SF"/>
</dbReference>
<dbReference type="SUPFAM" id="SSF52540">
    <property type="entry name" value="P-loop containing nucleoside triphosphate hydrolases"/>
    <property type="match status" value="1"/>
</dbReference>
<dbReference type="InterPro" id="IPR003593">
    <property type="entry name" value="AAA+_ATPase"/>
</dbReference>
<feature type="domain" description="AAA+ ATPase" evidence="4">
    <location>
        <begin position="213"/>
        <end position="396"/>
    </location>
</feature>
<dbReference type="Gene3D" id="3.30.230.10">
    <property type="match status" value="1"/>
</dbReference>
<proteinExistence type="inferred from homology"/>
<dbReference type="NCBIfam" id="TIGR00368">
    <property type="entry name" value="YifB family Mg chelatase-like AAA ATPase"/>
    <property type="match status" value="1"/>
</dbReference>
<sequence>MLAKINSCALVGIDGEIVEVEVDISNGLPSFSLVGLPDIAVKESKERVYSALKNNGYEYPMKHITINLAPADLKKEGPSYDLSIAIGVLLASQQIKACSVTEVAFLGELSLNGDIRPIKGVLSMCMALYNKGIKSLILPEENALEASLIEGLNILPASHLSQVIKHLTAEELISPFPCKINSYFHETIDPGMDLSEVKGQESVKRALEVAAAGGHNLIMIGPPGSGKTMIAKRLPTILPTMTLEESLQITKIYSVAGLLPPSTPLIIKRPFRSPHHTISSVSLVGGGRIPKPGEISLSHLGVLFLDELPEFQKNALEVLRQPLEEKNVTISRINATLSYPADFMLIASMNPCPCGYYGDDERECNCSPRQINNYLSKISGPLLDRIDIHVEVKATKYEHLKGSSSSETSETIRKRVNRAREIQLERYRGSKVLFNSHLNPRNIEKFCSLGPQENQLMQRAFENLKLSARAYHRILKVARTIADLEPSEKINIYHLSEAIQYRNLDRKFWG</sequence>
<gene>
    <name evidence="5" type="ORF">NSA47_03875</name>
</gene>
<evidence type="ECO:0000313" key="5">
    <source>
        <dbReference type="EMBL" id="MCR1898125.1"/>
    </source>
</evidence>
<dbReference type="AlphaFoldDB" id="A0AAE3KYT1"/>
<dbReference type="InterPro" id="IPR025158">
    <property type="entry name" value="Mg_chelat-rel_C"/>
</dbReference>
<dbReference type="GO" id="GO:0005524">
    <property type="term" value="F:ATP binding"/>
    <property type="evidence" value="ECO:0007669"/>
    <property type="project" value="UniProtKB-KW"/>
</dbReference>
<dbReference type="RefSeq" id="WP_257529581.1">
    <property type="nucleotide sequence ID" value="NZ_JANKAS010000002.1"/>
</dbReference>
<dbReference type="Pfam" id="PF13335">
    <property type="entry name" value="Mg_chelatase_C"/>
    <property type="match status" value="1"/>
</dbReference>
<keyword evidence="2" id="KW-0547">Nucleotide-binding</keyword>
<dbReference type="PANTHER" id="PTHR32039:SF7">
    <property type="entry name" value="COMPETENCE PROTEIN COMM"/>
    <property type="match status" value="1"/>
</dbReference>
<name>A0AAE3KYT1_9FIRM</name>
<accession>A0AAE3KYT1</accession>
<dbReference type="Pfam" id="PF13541">
    <property type="entry name" value="ChlI"/>
    <property type="match status" value="1"/>
</dbReference>
<keyword evidence="6" id="KW-1185">Reference proteome</keyword>
<dbReference type="SMART" id="SM00382">
    <property type="entry name" value="AAA"/>
    <property type="match status" value="1"/>
</dbReference>
<dbReference type="PANTHER" id="PTHR32039">
    <property type="entry name" value="MAGNESIUM-CHELATASE SUBUNIT CHLI"/>
    <property type="match status" value="1"/>
</dbReference>
<dbReference type="Pfam" id="PF01078">
    <property type="entry name" value="Mg_chelatase"/>
    <property type="match status" value="1"/>
</dbReference>
<dbReference type="SUPFAM" id="SSF54211">
    <property type="entry name" value="Ribosomal protein S5 domain 2-like"/>
    <property type="match status" value="1"/>
</dbReference>
<evidence type="ECO:0000256" key="2">
    <source>
        <dbReference type="ARBA" id="ARBA00022741"/>
    </source>
</evidence>
<dbReference type="InterPro" id="IPR004482">
    <property type="entry name" value="Mg_chelat-rel"/>
</dbReference>
<comment type="caution">
    <text evidence="5">The sequence shown here is derived from an EMBL/GenBank/DDBJ whole genome shotgun (WGS) entry which is preliminary data.</text>
</comment>
<evidence type="ECO:0000259" key="4">
    <source>
        <dbReference type="SMART" id="SM00382"/>
    </source>
</evidence>
<dbReference type="InterPro" id="IPR001208">
    <property type="entry name" value="MCM_dom"/>
</dbReference>
<reference evidence="5" key="1">
    <citation type="submission" date="2022-07" db="EMBL/GenBank/DDBJ databases">
        <title>Enhanced cultured diversity of the mouse gut microbiota enables custom-made synthetic communities.</title>
        <authorList>
            <person name="Afrizal A."/>
        </authorList>
    </citation>
    <scope>NUCLEOTIDE SEQUENCE</scope>
    <source>
        <strain evidence="5">DSM 28593</strain>
    </source>
</reference>
<dbReference type="Proteomes" id="UP001205748">
    <property type="component" value="Unassembled WGS sequence"/>
</dbReference>
<dbReference type="GO" id="GO:0003677">
    <property type="term" value="F:DNA binding"/>
    <property type="evidence" value="ECO:0007669"/>
    <property type="project" value="InterPro"/>
</dbReference>
<dbReference type="PRINTS" id="PR01657">
    <property type="entry name" value="MCMFAMILY"/>
</dbReference>
<dbReference type="InterPro" id="IPR027417">
    <property type="entry name" value="P-loop_NTPase"/>
</dbReference>
<comment type="similarity">
    <text evidence="1">Belongs to the Mg-chelatase subunits D/I family. ComM subfamily.</text>
</comment>
<keyword evidence="3" id="KW-0067">ATP-binding</keyword>
<dbReference type="Gene3D" id="3.40.50.300">
    <property type="entry name" value="P-loop containing nucleotide triphosphate hydrolases"/>
    <property type="match status" value="1"/>
</dbReference>
<evidence type="ECO:0000256" key="1">
    <source>
        <dbReference type="ARBA" id="ARBA00006354"/>
    </source>
</evidence>
<protein>
    <submittedName>
        <fullName evidence="5">YifB family Mg chelatase-like AAA ATPase</fullName>
    </submittedName>
</protein>
<organism evidence="5 6">
    <name type="scientific">Irregularibacter muris</name>
    <dbReference type="NCBI Taxonomy" id="1796619"/>
    <lineage>
        <taxon>Bacteria</taxon>
        <taxon>Bacillati</taxon>
        <taxon>Bacillota</taxon>
        <taxon>Clostridia</taxon>
        <taxon>Eubacteriales</taxon>
        <taxon>Eubacteriaceae</taxon>
        <taxon>Irregularibacter</taxon>
    </lineage>
</organism>
<dbReference type="EMBL" id="JANKAS010000002">
    <property type="protein sequence ID" value="MCR1898125.1"/>
    <property type="molecule type" value="Genomic_DNA"/>
</dbReference>
<evidence type="ECO:0000313" key="6">
    <source>
        <dbReference type="Proteomes" id="UP001205748"/>
    </source>
</evidence>
<evidence type="ECO:0000256" key="3">
    <source>
        <dbReference type="ARBA" id="ARBA00022840"/>
    </source>
</evidence>
<dbReference type="InterPro" id="IPR045006">
    <property type="entry name" value="CHLI-like"/>
</dbReference>
<dbReference type="InterPro" id="IPR014721">
    <property type="entry name" value="Ribsml_uS5_D2-typ_fold_subgr"/>
</dbReference>